<evidence type="ECO:0000313" key="2">
    <source>
        <dbReference type="EMBL" id="MED6128971.1"/>
    </source>
</evidence>
<comment type="caution">
    <text evidence="2">The sequence shown here is derived from an EMBL/GenBank/DDBJ whole genome shotgun (WGS) entry which is preliminary data.</text>
</comment>
<dbReference type="PANTHER" id="PTHR35546">
    <property type="entry name" value="F-BOX PROTEIN INTERACTION DOMAIN PROTEIN-RELATED"/>
    <property type="match status" value="1"/>
</dbReference>
<dbReference type="PANTHER" id="PTHR35546:SF25">
    <property type="entry name" value="F-BOX DOMAIN-CONTAINING PROTEIN"/>
    <property type="match status" value="1"/>
</dbReference>
<accession>A0ABU6RYQ1</accession>
<feature type="domain" description="F-box associated beta-propeller type 1" evidence="1">
    <location>
        <begin position="46"/>
        <end position="265"/>
    </location>
</feature>
<dbReference type="EMBL" id="JASCZI010033526">
    <property type="protein sequence ID" value="MED6128971.1"/>
    <property type="molecule type" value="Genomic_DNA"/>
</dbReference>
<gene>
    <name evidence="2" type="ORF">PIB30_103242</name>
</gene>
<dbReference type="InterPro" id="IPR006527">
    <property type="entry name" value="F-box-assoc_dom_typ1"/>
</dbReference>
<feature type="non-terminal residue" evidence="2">
    <location>
        <position position="1"/>
    </location>
</feature>
<protein>
    <recommendedName>
        <fullName evidence="1">F-box associated beta-propeller type 1 domain-containing protein</fullName>
    </recommendedName>
</protein>
<dbReference type="InterPro" id="IPR055290">
    <property type="entry name" value="At3g26010-like"/>
</dbReference>
<sequence>HTLGLCRKHKHDPNPYPSGILHQGYPSTLFQRYSPTFILKRTDITLFTNNSSSFTRLSHDYYTNHELRHCEIQQSCNGLLLWKSTSAANALLQRCRFYVSNQTTGRYVAIDQFGHKSHEKFSKPFLAFEPWKSPHYKIIFFFKVDEDGNKLTTKMKMSVYSSATGSWTKLDLLPSFPNNIDYSCDGVYCNGAIHWYALGENSVHFDIDRLCLKTLPTSPSHQLEVVHFGGCGRNLHLTVGKRHESSRYNIWELKEDYSGWIARYHVDLSSIDLHGFLFEFKCVVRQPPKEDEDEESMLAILIVNLQKFVAYNLKDHSSRVFYEEPAPCPPNFHHQYFETLVGVRPGYNNNQTKISLGQQLKLDVLFL</sequence>
<evidence type="ECO:0000313" key="3">
    <source>
        <dbReference type="Proteomes" id="UP001341840"/>
    </source>
</evidence>
<proteinExistence type="predicted"/>
<reference evidence="2 3" key="1">
    <citation type="journal article" date="2023" name="Plants (Basel)">
        <title>Bridging the Gap: Combining Genomics and Transcriptomics Approaches to Understand Stylosanthes scabra, an Orphan Legume from the Brazilian Caatinga.</title>
        <authorList>
            <person name="Ferreira-Neto J.R.C."/>
            <person name="da Silva M.D."/>
            <person name="Binneck E."/>
            <person name="de Melo N.F."/>
            <person name="da Silva R.H."/>
            <person name="de Melo A.L.T.M."/>
            <person name="Pandolfi V."/>
            <person name="Bustamante F.O."/>
            <person name="Brasileiro-Vidal A.C."/>
            <person name="Benko-Iseppon A.M."/>
        </authorList>
    </citation>
    <scope>NUCLEOTIDE SEQUENCE [LARGE SCALE GENOMIC DNA]</scope>
    <source>
        <tissue evidence="2">Leaves</tissue>
    </source>
</reference>
<dbReference type="Pfam" id="PF07734">
    <property type="entry name" value="FBA_1"/>
    <property type="match status" value="1"/>
</dbReference>
<dbReference type="Proteomes" id="UP001341840">
    <property type="component" value="Unassembled WGS sequence"/>
</dbReference>
<keyword evidence="3" id="KW-1185">Reference proteome</keyword>
<name>A0ABU6RYQ1_9FABA</name>
<evidence type="ECO:0000259" key="1">
    <source>
        <dbReference type="Pfam" id="PF07734"/>
    </source>
</evidence>
<organism evidence="2 3">
    <name type="scientific">Stylosanthes scabra</name>
    <dbReference type="NCBI Taxonomy" id="79078"/>
    <lineage>
        <taxon>Eukaryota</taxon>
        <taxon>Viridiplantae</taxon>
        <taxon>Streptophyta</taxon>
        <taxon>Embryophyta</taxon>
        <taxon>Tracheophyta</taxon>
        <taxon>Spermatophyta</taxon>
        <taxon>Magnoliopsida</taxon>
        <taxon>eudicotyledons</taxon>
        <taxon>Gunneridae</taxon>
        <taxon>Pentapetalae</taxon>
        <taxon>rosids</taxon>
        <taxon>fabids</taxon>
        <taxon>Fabales</taxon>
        <taxon>Fabaceae</taxon>
        <taxon>Papilionoideae</taxon>
        <taxon>50 kb inversion clade</taxon>
        <taxon>dalbergioids sensu lato</taxon>
        <taxon>Dalbergieae</taxon>
        <taxon>Pterocarpus clade</taxon>
        <taxon>Stylosanthes</taxon>
    </lineage>
</organism>